<protein>
    <submittedName>
        <fullName evidence="7">Single-strand selective monofunctional uracil DNA glycosylase</fullName>
        <ecNumber evidence="7">3.2.2.-</ecNumber>
    </submittedName>
</protein>
<feature type="domain" description="Uracil-DNA glycosylase-like" evidence="6">
    <location>
        <begin position="61"/>
        <end position="235"/>
    </location>
</feature>
<reference evidence="7 8" key="1">
    <citation type="submission" date="2020-08" db="EMBL/GenBank/DDBJ databases">
        <title>Genomic Encyclopedia of Type Strains, Phase IV (KMG-IV): sequencing the most valuable type-strain genomes for metagenomic binning, comparative biology and taxonomic classification.</title>
        <authorList>
            <person name="Goeker M."/>
        </authorList>
    </citation>
    <scope>NUCLEOTIDE SEQUENCE [LARGE SCALE GENOMIC DNA]</scope>
    <source>
        <strain evidence="7 8">DSM 29781</strain>
    </source>
</reference>
<dbReference type="SUPFAM" id="SSF52141">
    <property type="entry name" value="Uracil-DNA glycosylase-like"/>
    <property type="match status" value="1"/>
</dbReference>
<dbReference type="EMBL" id="JACHGB010000006">
    <property type="protein sequence ID" value="MBB5273368.1"/>
    <property type="molecule type" value="Genomic_DNA"/>
</dbReference>
<gene>
    <name evidence="7" type="ORF">HNQ70_003396</name>
</gene>
<dbReference type="EC" id="3.2.2.-" evidence="7"/>
<dbReference type="RefSeq" id="WP_183969828.1">
    <property type="nucleotide sequence ID" value="NZ_BAABEW010000024.1"/>
</dbReference>
<evidence type="ECO:0000256" key="4">
    <source>
        <dbReference type="ARBA" id="ARBA00023125"/>
    </source>
</evidence>
<keyword evidence="3 7" id="KW-0378">Hydrolase</keyword>
<accession>A0A7W8HLL2</accession>
<dbReference type="Proteomes" id="UP000532440">
    <property type="component" value="Unassembled WGS sequence"/>
</dbReference>
<comment type="similarity">
    <text evidence="1">Belongs to the uracil-DNA glycosylase (UDG) superfamily. SMUG1 family.</text>
</comment>
<dbReference type="InterPro" id="IPR039134">
    <property type="entry name" value="SMUG1"/>
</dbReference>
<dbReference type="FunFam" id="3.40.470.10:FF:000005">
    <property type="entry name" value="Single-strand selective monofunctional uracil DNA glycosylase"/>
    <property type="match status" value="1"/>
</dbReference>
<evidence type="ECO:0000313" key="7">
    <source>
        <dbReference type="EMBL" id="MBB5273368.1"/>
    </source>
</evidence>
<dbReference type="InterPro" id="IPR036895">
    <property type="entry name" value="Uracil-DNA_glycosylase-like_sf"/>
</dbReference>
<sequence length="254" mass="27383">MPPANAHDAAPDGAVADRLVAAARTLSEACESLRFAPPVAHVYNPLAYAWAPYERYLRRFGAGRKRAVFLGMNPGPFGMMQTGIPFGEIAAVRDWIGIEDEVRAPALQHPKRPIEGFACRRSEVSGRRLWGWAAARFGSAEAFFAECLVLNWCPLVFLEASGRNRTPEQLPAAELAPLQAACDAHLREAIAALDPEWAIGIGGFARKRLEAALSGLDSPPRIGQVLHPSPASPAANRGWAQAADRALEELGVFA</sequence>
<proteinExistence type="inferred from homology"/>
<dbReference type="AlphaFoldDB" id="A0A7W8HLL2"/>
<dbReference type="GO" id="GO:0000703">
    <property type="term" value="F:oxidized pyrimidine nucleobase lesion DNA N-glycosylase activity"/>
    <property type="evidence" value="ECO:0007669"/>
    <property type="project" value="TreeGrafter"/>
</dbReference>
<evidence type="ECO:0000313" key="8">
    <source>
        <dbReference type="Proteomes" id="UP000532440"/>
    </source>
</evidence>
<keyword evidence="5" id="KW-0234">DNA repair</keyword>
<dbReference type="Gene3D" id="3.40.470.10">
    <property type="entry name" value="Uracil-DNA glycosylase-like domain"/>
    <property type="match status" value="1"/>
</dbReference>
<evidence type="ECO:0000256" key="3">
    <source>
        <dbReference type="ARBA" id="ARBA00022801"/>
    </source>
</evidence>
<dbReference type="GO" id="GO:0017065">
    <property type="term" value="F:single-strand selective uracil DNA N-glycosylase activity"/>
    <property type="evidence" value="ECO:0007669"/>
    <property type="project" value="InterPro"/>
</dbReference>
<evidence type="ECO:0000256" key="2">
    <source>
        <dbReference type="ARBA" id="ARBA00022763"/>
    </source>
</evidence>
<dbReference type="GO" id="GO:0003677">
    <property type="term" value="F:DNA binding"/>
    <property type="evidence" value="ECO:0007669"/>
    <property type="project" value="UniProtKB-KW"/>
</dbReference>
<dbReference type="InterPro" id="IPR005122">
    <property type="entry name" value="Uracil-DNA_glycosylase-like"/>
</dbReference>
<keyword evidence="7" id="KW-0326">Glycosidase</keyword>
<comment type="caution">
    <text evidence="7">The sequence shown here is derived from an EMBL/GenBank/DDBJ whole genome shotgun (WGS) entry which is preliminary data.</text>
</comment>
<dbReference type="GO" id="GO:0006284">
    <property type="term" value="P:base-excision repair"/>
    <property type="evidence" value="ECO:0007669"/>
    <property type="project" value="InterPro"/>
</dbReference>
<evidence type="ECO:0000256" key="5">
    <source>
        <dbReference type="ARBA" id="ARBA00023204"/>
    </source>
</evidence>
<dbReference type="Pfam" id="PF03167">
    <property type="entry name" value="UDG"/>
    <property type="match status" value="1"/>
</dbReference>
<keyword evidence="2" id="KW-0227">DNA damage</keyword>
<keyword evidence="8" id="KW-1185">Reference proteome</keyword>
<organism evidence="7 8">
    <name type="scientific">Quisquiliibacterium transsilvanicum</name>
    <dbReference type="NCBI Taxonomy" id="1549638"/>
    <lineage>
        <taxon>Bacteria</taxon>
        <taxon>Pseudomonadati</taxon>
        <taxon>Pseudomonadota</taxon>
        <taxon>Betaproteobacteria</taxon>
        <taxon>Burkholderiales</taxon>
        <taxon>Burkholderiaceae</taxon>
        <taxon>Quisquiliibacterium</taxon>
    </lineage>
</organism>
<evidence type="ECO:0000259" key="6">
    <source>
        <dbReference type="Pfam" id="PF03167"/>
    </source>
</evidence>
<evidence type="ECO:0000256" key="1">
    <source>
        <dbReference type="ARBA" id="ARBA00007889"/>
    </source>
</evidence>
<keyword evidence="4" id="KW-0238">DNA-binding</keyword>
<name>A0A7W8HLL2_9BURK</name>
<dbReference type="PANTHER" id="PTHR13235">
    <property type="entry name" value="SINGLE-STRAND SELECTIVE MONOFUNCTIONAL URACIL DNA GLYCOSYLASE"/>
    <property type="match status" value="1"/>
</dbReference>
<dbReference type="CDD" id="cd19374">
    <property type="entry name" value="UDG-F3_SMUG1-like"/>
    <property type="match status" value="1"/>
</dbReference>
<dbReference type="PANTHER" id="PTHR13235:SF2">
    <property type="entry name" value="SINGLE-STRAND SELECTIVE MONOFUNCTIONAL URACIL DNA GLYCOSYLASE"/>
    <property type="match status" value="1"/>
</dbReference>